<comment type="subcellular location">
    <subcellularLocation>
        <location evidence="1 6">Bacterial flagellum basal body</location>
    </subcellularLocation>
</comment>
<evidence type="ECO:0000256" key="3">
    <source>
        <dbReference type="ARBA" id="ARBA00014376"/>
    </source>
</evidence>
<gene>
    <name evidence="8" type="ORF">GHK86_19495</name>
</gene>
<proteinExistence type="inferred from homology"/>
<comment type="subunit">
    <text evidence="6">The basal body constitutes a major portion of the flagellar organelle and consists of a number of rings mounted on a central rod.</text>
</comment>
<comment type="caution">
    <text evidence="8">The sequence shown here is derived from an EMBL/GenBank/DDBJ whole genome shotgun (WGS) entry which is preliminary data.</text>
</comment>
<evidence type="ECO:0000313" key="8">
    <source>
        <dbReference type="EMBL" id="MST34898.1"/>
    </source>
</evidence>
<evidence type="ECO:0000313" key="9">
    <source>
        <dbReference type="Proteomes" id="UP000437736"/>
    </source>
</evidence>
<name>A0ABW9R2I5_9ACTN</name>
<protein>
    <recommendedName>
        <fullName evidence="3 6">Flagellar basal body rod protein FlgB</fullName>
    </recommendedName>
</protein>
<keyword evidence="8" id="KW-0282">Flagellum</keyword>
<dbReference type="Pfam" id="PF00460">
    <property type="entry name" value="Flg_bb_rod"/>
    <property type="match status" value="1"/>
</dbReference>
<comment type="function">
    <text evidence="5 6">Structural component of flagellum, the bacterial motility apparatus. Part of the rod structure of flagellar basal body.</text>
</comment>
<keyword evidence="9" id="KW-1185">Reference proteome</keyword>
<dbReference type="Proteomes" id="UP000437736">
    <property type="component" value="Unassembled WGS sequence"/>
</dbReference>
<accession>A0ABW9R2I5</accession>
<reference evidence="8 9" key="1">
    <citation type="submission" date="2019-11" db="EMBL/GenBank/DDBJ databases">
        <title>Acidiferrimicrobium australis gen. nov., sp. nov., an acidophilic and obligately heterotrophic, member of the Actinobacteria that catalyses dissimilatory oxido- reduction of iron isolated from metal-rich acidic water in Chile.</title>
        <authorList>
            <person name="Gonzalez D."/>
            <person name="Huber K."/>
            <person name="Hedrich S."/>
            <person name="Rojas-Villalobos C."/>
            <person name="Quatrini R."/>
            <person name="Dinamarca M.A."/>
            <person name="Schwarz A."/>
            <person name="Canales C."/>
            <person name="Nancucheo I."/>
        </authorList>
    </citation>
    <scope>NUCLEOTIDE SEQUENCE [LARGE SCALE GENOMIC DNA]</scope>
    <source>
        <strain evidence="8 9">USS-CCA1</strain>
    </source>
</reference>
<evidence type="ECO:0000256" key="1">
    <source>
        <dbReference type="ARBA" id="ARBA00004117"/>
    </source>
</evidence>
<dbReference type="InterPro" id="IPR006300">
    <property type="entry name" value="FlgB"/>
</dbReference>
<dbReference type="EMBL" id="WJHE01001285">
    <property type="protein sequence ID" value="MST34898.1"/>
    <property type="molecule type" value="Genomic_DNA"/>
</dbReference>
<sequence>MSDLPISDLTTSTIYQALQGLTAQQNAISQNVANLDTPGYTAQNVSFQQSLASAVAQGNPSAMQMTLVPSAAPRNQAGNNVNLATETVDAEKTSLAYQTMVQAMNAKMQLLSTAVTGQP</sequence>
<dbReference type="PIRSF" id="PIRSF002889">
    <property type="entry name" value="Rod_FlgB"/>
    <property type="match status" value="1"/>
</dbReference>
<organism evidence="8 9">
    <name type="scientific">Acidiferrimicrobium australe</name>
    <dbReference type="NCBI Taxonomy" id="2664430"/>
    <lineage>
        <taxon>Bacteria</taxon>
        <taxon>Bacillati</taxon>
        <taxon>Actinomycetota</taxon>
        <taxon>Acidimicrobiia</taxon>
        <taxon>Acidimicrobiales</taxon>
        <taxon>Acidimicrobiaceae</taxon>
        <taxon>Acidiferrimicrobium</taxon>
    </lineage>
</organism>
<keyword evidence="8" id="KW-0966">Cell projection</keyword>
<comment type="similarity">
    <text evidence="2 6">Belongs to the flagella basal body rod proteins family.</text>
</comment>
<keyword evidence="8" id="KW-0969">Cilium</keyword>
<evidence type="ECO:0000256" key="4">
    <source>
        <dbReference type="ARBA" id="ARBA00023143"/>
    </source>
</evidence>
<evidence type="ECO:0000256" key="2">
    <source>
        <dbReference type="ARBA" id="ARBA00009677"/>
    </source>
</evidence>
<evidence type="ECO:0000256" key="6">
    <source>
        <dbReference type="PIRNR" id="PIRNR002889"/>
    </source>
</evidence>
<evidence type="ECO:0000259" key="7">
    <source>
        <dbReference type="Pfam" id="PF00460"/>
    </source>
</evidence>
<feature type="domain" description="Flagellar basal body rod protein N-terminal" evidence="7">
    <location>
        <begin position="17"/>
        <end position="41"/>
    </location>
</feature>
<dbReference type="InterPro" id="IPR001444">
    <property type="entry name" value="Flag_bb_rod_N"/>
</dbReference>
<keyword evidence="4 6" id="KW-0975">Bacterial flagellum</keyword>
<evidence type="ECO:0000256" key="5">
    <source>
        <dbReference type="ARBA" id="ARBA00024934"/>
    </source>
</evidence>